<keyword evidence="3" id="KW-1185">Reference proteome</keyword>
<keyword evidence="2" id="KW-0238">DNA-binding</keyword>
<dbReference type="EMBL" id="LVJS01000052">
    <property type="protein sequence ID" value="KZC22888.1"/>
    <property type="molecule type" value="Genomic_DNA"/>
</dbReference>
<reference evidence="2 3" key="1">
    <citation type="journal article" date="2016" name="MBio">
        <title>Lateral Gene Transfer in a Heavy Metal-Contaminated-Groundwater Microbial Community.</title>
        <authorList>
            <person name="Hemme C.L."/>
            <person name="Green S.J."/>
            <person name="Rishishwar L."/>
            <person name="Prakash O."/>
            <person name="Pettenato A."/>
            <person name="Chakraborty R."/>
            <person name="Deutschbauer A.M."/>
            <person name="Van Nostrand J.D."/>
            <person name="Wu L."/>
            <person name="He Z."/>
            <person name="Jordan I.K."/>
            <person name="Hazen T.C."/>
            <person name="Arkin A.P."/>
            <person name="Kostka J.E."/>
            <person name="Zhou J."/>
        </authorList>
    </citation>
    <scope>NUCLEOTIDE SEQUENCE [LARGE SCALE GENOMIC DNA]</scope>
    <source>
        <strain evidence="2 3">FW104-T7</strain>
    </source>
</reference>
<dbReference type="GO" id="GO:0045892">
    <property type="term" value="P:negative regulation of DNA-templated transcription"/>
    <property type="evidence" value="ECO:0007669"/>
    <property type="project" value="InterPro"/>
</dbReference>
<evidence type="ECO:0000313" key="2">
    <source>
        <dbReference type="EMBL" id="KZC22888.1"/>
    </source>
</evidence>
<dbReference type="Gene3D" id="1.10.260.40">
    <property type="entry name" value="lambda repressor-like DNA-binding domains"/>
    <property type="match status" value="1"/>
</dbReference>
<comment type="caution">
    <text evidence="2">The sequence shown here is derived from an EMBL/GenBank/DDBJ whole genome shotgun (WGS) entry which is preliminary data.</text>
</comment>
<dbReference type="RefSeq" id="WP_063107804.1">
    <property type="nucleotide sequence ID" value="NZ_LVJS01000052.1"/>
</dbReference>
<organism evidence="2 3">
    <name type="scientific">Rhodanobacter thiooxydans</name>
    <dbReference type="NCBI Taxonomy" id="416169"/>
    <lineage>
        <taxon>Bacteria</taxon>
        <taxon>Pseudomonadati</taxon>
        <taxon>Pseudomonadota</taxon>
        <taxon>Gammaproteobacteria</taxon>
        <taxon>Lysobacterales</taxon>
        <taxon>Rhodanobacteraceae</taxon>
        <taxon>Rhodanobacter</taxon>
    </lineage>
</organism>
<dbReference type="InterPro" id="IPR010982">
    <property type="entry name" value="Lambda_DNA-bd_dom_sf"/>
</dbReference>
<gene>
    <name evidence="2" type="ORF">RHOFW104T7_16100</name>
</gene>
<evidence type="ECO:0000259" key="1">
    <source>
        <dbReference type="Pfam" id="PF07022"/>
    </source>
</evidence>
<sequence>MAAPYEHFASRLRKALDQAGFVPGRGRTSTLATRYAVSRETARKWLTGLALPELPRIIELAKDFDVNLEWLATGRGPAAPGVGEAGALYRRLSDNESHLLNAFRKLPEAKRQLLVKFLS</sequence>
<dbReference type="SUPFAM" id="SSF47413">
    <property type="entry name" value="lambda repressor-like DNA-binding domains"/>
    <property type="match status" value="1"/>
</dbReference>
<protein>
    <submittedName>
        <fullName evidence="2">DNA-binding protein</fullName>
    </submittedName>
</protein>
<dbReference type="InterPro" id="IPR010744">
    <property type="entry name" value="Phage_CI_N"/>
</dbReference>
<dbReference type="AlphaFoldDB" id="A0A154QF37"/>
<dbReference type="GO" id="GO:0003677">
    <property type="term" value="F:DNA binding"/>
    <property type="evidence" value="ECO:0007669"/>
    <property type="project" value="UniProtKB-KW"/>
</dbReference>
<feature type="domain" description="Bacteriophage CI repressor N-terminal" evidence="1">
    <location>
        <begin position="29"/>
        <end position="77"/>
    </location>
</feature>
<evidence type="ECO:0000313" key="3">
    <source>
        <dbReference type="Proteomes" id="UP000076131"/>
    </source>
</evidence>
<dbReference type="Proteomes" id="UP000076131">
    <property type="component" value="Unassembled WGS sequence"/>
</dbReference>
<proteinExistence type="predicted"/>
<accession>A0A154QF37</accession>
<name>A0A154QF37_9GAMM</name>
<dbReference type="Pfam" id="PF07022">
    <property type="entry name" value="Phage_CI_repr"/>
    <property type="match status" value="1"/>
</dbReference>